<dbReference type="InterPro" id="IPR050351">
    <property type="entry name" value="BphY/WalK/GraS-like"/>
</dbReference>
<dbReference type="RefSeq" id="WP_089966164.1">
    <property type="nucleotide sequence ID" value="NZ_FOCQ01000004.1"/>
</dbReference>
<evidence type="ECO:0000256" key="1">
    <source>
        <dbReference type="ARBA" id="ARBA00000085"/>
    </source>
</evidence>
<dbReference type="Gene3D" id="1.10.287.130">
    <property type="match status" value="1"/>
</dbReference>
<keyword evidence="11 12" id="KW-0472">Membrane</keyword>
<comment type="subcellular location">
    <subcellularLocation>
        <location evidence="2">Cell membrane</location>
        <topology evidence="2">Multi-pass membrane protein</topology>
    </subcellularLocation>
</comment>
<keyword evidence="8 16" id="KW-0418">Kinase</keyword>
<dbReference type="SMART" id="SM00091">
    <property type="entry name" value="PAS"/>
    <property type="match status" value="1"/>
</dbReference>
<evidence type="ECO:0000256" key="4">
    <source>
        <dbReference type="ARBA" id="ARBA00022475"/>
    </source>
</evidence>
<keyword evidence="12" id="KW-1133">Transmembrane helix</keyword>
<dbReference type="STRING" id="1173111.SAMN05444955_10465"/>
<evidence type="ECO:0000256" key="10">
    <source>
        <dbReference type="ARBA" id="ARBA00023012"/>
    </source>
</evidence>
<dbReference type="GO" id="GO:0016036">
    <property type="term" value="P:cellular response to phosphate starvation"/>
    <property type="evidence" value="ECO:0007669"/>
    <property type="project" value="TreeGrafter"/>
</dbReference>
<dbReference type="InterPro" id="IPR036890">
    <property type="entry name" value="HATPase_C_sf"/>
</dbReference>
<dbReference type="SUPFAM" id="SSF55874">
    <property type="entry name" value="ATPase domain of HSP90 chaperone/DNA topoisomerase II/histidine kinase"/>
    <property type="match status" value="1"/>
</dbReference>
<feature type="domain" description="Histidine kinase" evidence="13">
    <location>
        <begin position="362"/>
        <end position="579"/>
    </location>
</feature>
<dbReference type="GO" id="GO:0000155">
    <property type="term" value="F:phosphorelay sensor kinase activity"/>
    <property type="evidence" value="ECO:0007669"/>
    <property type="project" value="InterPro"/>
</dbReference>
<evidence type="ECO:0000259" key="13">
    <source>
        <dbReference type="PROSITE" id="PS50109"/>
    </source>
</evidence>
<protein>
    <recommendedName>
        <fullName evidence="3">histidine kinase</fullName>
        <ecNumber evidence="3">2.7.13.3</ecNumber>
    </recommendedName>
</protein>
<dbReference type="PROSITE" id="PS50112">
    <property type="entry name" value="PAS"/>
    <property type="match status" value="1"/>
</dbReference>
<dbReference type="SMART" id="SM00388">
    <property type="entry name" value="HisKA"/>
    <property type="match status" value="1"/>
</dbReference>
<evidence type="ECO:0000256" key="5">
    <source>
        <dbReference type="ARBA" id="ARBA00022553"/>
    </source>
</evidence>
<dbReference type="SUPFAM" id="SSF158472">
    <property type="entry name" value="HAMP domain-like"/>
    <property type="match status" value="1"/>
</dbReference>
<organism evidence="16 17">
    <name type="scientific">Lihuaxuella thermophila</name>
    <dbReference type="NCBI Taxonomy" id="1173111"/>
    <lineage>
        <taxon>Bacteria</taxon>
        <taxon>Bacillati</taxon>
        <taxon>Bacillota</taxon>
        <taxon>Bacilli</taxon>
        <taxon>Bacillales</taxon>
        <taxon>Thermoactinomycetaceae</taxon>
        <taxon>Lihuaxuella</taxon>
    </lineage>
</organism>
<feature type="domain" description="HAMP" evidence="15">
    <location>
        <begin position="182"/>
        <end position="234"/>
    </location>
</feature>
<dbReference type="PROSITE" id="PS50109">
    <property type="entry name" value="HIS_KIN"/>
    <property type="match status" value="1"/>
</dbReference>
<dbReference type="InterPro" id="IPR005467">
    <property type="entry name" value="His_kinase_dom"/>
</dbReference>
<keyword evidence="6" id="KW-0808">Transferase</keyword>
<keyword evidence="9" id="KW-0067">ATP-binding</keyword>
<evidence type="ECO:0000259" key="15">
    <source>
        <dbReference type="PROSITE" id="PS50885"/>
    </source>
</evidence>
<dbReference type="GO" id="GO:0005886">
    <property type="term" value="C:plasma membrane"/>
    <property type="evidence" value="ECO:0007669"/>
    <property type="project" value="UniProtKB-SubCell"/>
</dbReference>
<keyword evidence="17" id="KW-1185">Reference proteome</keyword>
<evidence type="ECO:0000259" key="14">
    <source>
        <dbReference type="PROSITE" id="PS50112"/>
    </source>
</evidence>
<keyword evidence="7" id="KW-0547">Nucleotide-binding</keyword>
<evidence type="ECO:0000313" key="16">
    <source>
        <dbReference type="EMBL" id="SEM97412.1"/>
    </source>
</evidence>
<dbReference type="EC" id="2.7.13.3" evidence="3"/>
<dbReference type="GO" id="GO:0006355">
    <property type="term" value="P:regulation of DNA-templated transcription"/>
    <property type="evidence" value="ECO:0007669"/>
    <property type="project" value="InterPro"/>
</dbReference>
<dbReference type="InterPro" id="IPR004358">
    <property type="entry name" value="Sig_transdc_His_kin-like_C"/>
</dbReference>
<evidence type="ECO:0000313" key="17">
    <source>
        <dbReference type="Proteomes" id="UP000199695"/>
    </source>
</evidence>
<dbReference type="Pfam" id="PF16736">
    <property type="entry name" value="sCache_like"/>
    <property type="match status" value="1"/>
</dbReference>
<dbReference type="PROSITE" id="PS50885">
    <property type="entry name" value="HAMP"/>
    <property type="match status" value="1"/>
</dbReference>
<dbReference type="InterPro" id="IPR003594">
    <property type="entry name" value="HATPase_dom"/>
</dbReference>
<dbReference type="OrthoDB" id="9813151at2"/>
<dbReference type="CDD" id="cd00130">
    <property type="entry name" value="PAS"/>
    <property type="match status" value="1"/>
</dbReference>
<evidence type="ECO:0000256" key="6">
    <source>
        <dbReference type="ARBA" id="ARBA00022679"/>
    </source>
</evidence>
<sequence length="585" mass="65212">MRSLRGKITGSFLLLIGCSVLGTGIFVALLLQSSYLDSLTGRLTKEGKMIAETIEWEKNLDDPHHFERQANIYGRTLGARVTFFDAEGVVLGDSAEGNQLNGKAFPEVKRGLLKSSEPTVIKNDFLHATLPVIRNGKVLGAIRVSMDLEEVNRSLEKVWLSLAGGLIIAYSLAAFFSSRIAGGVTRPLEEITQVAVDIAQNRIHKRVQQTGNDEIARLGRAINRMAHSLQKQMETIRKSERRLGSIIESMESGLIMVDSTGRVSLANRAFERMFGVPAADIIGVSYKRLTYPYDLTALITECAESGSRLRKEIHLYYPEERMLEANLAPMWVEKNGVGVVIVFHDLTAIRRLEQLRRDFVANVSHELKTPITSILGFAETLLDGALKDPDTCREFLKIIHDESLRLQRLIGDLLDLASIESKKLHLNLKTVFVDSLIQSAVKTIEDQVRAKGQRLEVHIEEPFEIEVDPDRFRQIILNLLSNAMNYTPQGGSITLDVSREPHRFRLKVTDTGVGIPPEDLPRIFERFYRVDKARSRDSGGTGLGLAIVKHLVEVHNGEIDVKSKVGTGTTFTLSFPLKQDRDGPG</sequence>
<comment type="catalytic activity">
    <reaction evidence="1">
        <text>ATP + protein L-histidine = ADP + protein N-phospho-L-histidine.</text>
        <dbReference type="EC" id="2.7.13.3"/>
    </reaction>
</comment>
<dbReference type="Pfam" id="PF00989">
    <property type="entry name" value="PAS"/>
    <property type="match status" value="1"/>
</dbReference>
<dbReference type="InterPro" id="IPR000014">
    <property type="entry name" value="PAS"/>
</dbReference>
<dbReference type="Proteomes" id="UP000199695">
    <property type="component" value="Unassembled WGS sequence"/>
</dbReference>
<dbReference type="PROSITE" id="PS51257">
    <property type="entry name" value="PROKAR_LIPOPROTEIN"/>
    <property type="match status" value="1"/>
</dbReference>
<name>A0A1H8CR88_9BACL</name>
<evidence type="ECO:0000256" key="3">
    <source>
        <dbReference type="ARBA" id="ARBA00012438"/>
    </source>
</evidence>
<evidence type="ECO:0000256" key="11">
    <source>
        <dbReference type="ARBA" id="ARBA00023136"/>
    </source>
</evidence>
<dbReference type="Gene3D" id="3.30.565.10">
    <property type="entry name" value="Histidine kinase-like ATPase, C-terminal domain"/>
    <property type="match status" value="1"/>
</dbReference>
<dbReference type="FunFam" id="1.10.287.130:FF:000008">
    <property type="entry name" value="Two-component sensor histidine kinase"/>
    <property type="match status" value="1"/>
</dbReference>
<dbReference type="GO" id="GO:0005524">
    <property type="term" value="F:ATP binding"/>
    <property type="evidence" value="ECO:0007669"/>
    <property type="project" value="UniProtKB-KW"/>
</dbReference>
<keyword evidence="12" id="KW-0812">Transmembrane</keyword>
<evidence type="ECO:0000256" key="12">
    <source>
        <dbReference type="SAM" id="Phobius"/>
    </source>
</evidence>
<dbReference type="Pfam" id="PF00672">
    <property type="entry name" value="HAMP"/>
    <property type="match status" value="1"/>
</dbReference>
<dbReference type="NCBIfam" id="NF046044">
    <property type="entry name" value="PnpS"/>
    <property type="match status" value="1"/>
</dbReference>
<keyword evidence="4" id="KW-1003">Cell membrane</keyword>
<dbReference type="InterPro" id="IPR003661">
    <property type="entry name" value="HisK_dim/P_dom"/>
</dbReference>
<dbReference type="Gene3D" id="3.30.450.20">
    <property type="entry name" value="PAS domain"/>
    <property type="match status" value="1"/>
</dbReference>
<dbReference type="PRINTS" id="PR00344">
    <property type="entry name" value="BCTRLSENSOR"/>
</dbReference>
<dbReference type="CDD" id="cd06225">
    <property type="entry name" value="HAMP"/>
    <property type="match status" value="1"/>
</dbReference>
<evidence type="ECO:0000256" key="9">
    <source>
        <dbReference type="ARBA" id="ARBA00022840"/>
    </source>
</evidence>
<dbReference type="CDD" id="cd00082">
    <property type="entry name" value="HisKA"/>
    <property type="match status" value="1"/>
</dbReference>
<dbReference type="SUPFAM" id="SSF55785">
    <property type="entry name" value="PYP-like sensor domain (PAS domain)"/>
    <property type="match status" value="1"/>
</dbReference>
<dbReference type="SMART" id="SM00387">
    <property type="entry name" value="HATPase_c"/>
    <property type="match status" value="1"/>
</dbReference>
<dbReference type="SUPFAM" id="SSF47384">
    <property type="entry name" value="Homodimeric domain of signal transducing histidine kinase"/>
    <property type="match status" value="1"/>
</dbReference>
<feature type="domain" description="PAS" evidence="14">
    <location>
        <begin position="239"/>
        <end position="294"/>
    </location>
</feature>
<proteinExistence type="predicted"/>
<reference evidence="16 17" key="1">
    <citation type="submission" date="2016-10" db="EMBL/GenBank/DDBJ databases">
        <authorList>
            <person name="de Groot N.N."/>
        </authorList>
    </citation>
    <scope>NUCLEOTIDE SEQUENCE [LARGE SCALE GENOMIC DNA]</scope>
    <source>
        <strain evidence="16 17">DSM 46701</strain>
    </source>
</reference>
<dbReference type="PANTHER" id="PTHR45453">
    <property type="entry name" value="PHOSPHATE REGULON SENSOR PROTEIN PHOR"/>
    <property type="match status" value="1"/>
</dbReference>
<dbReference type="EMBL" id="FOCQ01000004">
    <property type="protein sequence ID" value="SEM97412.1"/>
    <property type="molecule type" value="Genomic_DNA"/>
</dbReference>
<keyword evidence="5" id="KW-0597">Phosphoprotein</keyword>
<evidence type="ECO:0000256" key="7">
    <source>
        <dbReference type="ARBA" id="ARBA00022741"/>
    </source>
</evidence>
<dbReference type="InterPro" id="IPR003660">
    <property type="entry name" value="HAMP_dom"/>
</dbReference>
<dbReference type="InterPro" id="IPR035965">
    <property type="entry name" value="PAS-like_dom_sf"/>
</dbReference>
<keyword evidence="10" id="KW-0902">Two-component regulatory system</keyword>
<feature type="transmembrane region" description="Helical" evidence="12">
    <location>
        <begin position="12"/>
        <end position="31"/>
    </location>
</feature>
<dbReference type="GO" id="GO:0004721">
    <property type="term" value="F:phosphoprotein phosphatase activity"/>
    <property type="evidence" value="ECO:0007669"/>
    <property type="project" value="TreeGrafter"/>
</dbReference>
<dbReference type="NCBIfam" id="TIGR00229">
    <property type="entry name" value="sensory_box"/>
    <property type="match status" value="1"/>
</dbReference>
<dbReference type="Pfam" id="PF02518">
    <property type="entry name" value="HATPase_c"/>
    <property type="match status" value="1"/>
</dbReference>
<dbReference type="Gene3D" id="1.10.8.500">
    <property type="entry name" value="HAMP domain in histidine kinase"/>
    <property type="match status" value="1"/>
</dbReference>
<dbReference type="SMART" id="SM00304">
    <property type="entry name" value="HAMP"/>
    <property type="match status" value="1"/>
</dbReference>
<dbReference type="FunFam" id="3.30.565.10:FF:000006">
    <property type="entry name" value="Sensor histidine kinase WalK"/>
    <property type="match status" value="1"/>
</dbReference>
<dbReference type="CDD" id="cd00075">
    <property type="entry name" value="HATPase"/>
    <property type="match status" value="1"/>
</dbReference>
<dbReference type="AlphaFoldDB" id="A0A1H8CR88"/>
<dbReference type="InterPro" id="IPR036097">
    <property type="entry name" value="HisK_dim/P_sf"/>
</dbReference>
<evidence type="ECO:0000256" key="8">
    <source>
        <dbReference type="ARBA" id="ARBA00022777"/>
    </source>
</evidence>
<dbReference type="InterPro" id="IPR031967">
    <property type="entry name" value="PhoR_single_Cache-like_dom"/>
</dbReference>
<accession>A0A1H8CR88</accession>
<dbReference type="InterPro" id="IPR013767">
    <property type="entry name" value="PAS_fold"/>
</dbReference>
<evidence type="ECO:0000256" key="2">
    <source>
        <dbReference type="ARBA" id="ARBA00004651"/>
    </source>
</evidence>
<dbReference type="Pfam" id="PF00512">
    <property type="entry name" value="HisKA"/>
    <property type="match status" value="1"/>
</dbReference>
<gene>
    <name evidence="16" type="ORF">SAMN05444955_10465</name>
</gene>
<dbReference type="PANTHER" id="PTHR45453:SF1">
    <property type="entry name" value="PHOSPHATE REGULON SENSOR PROTEIN PHOR"/>
    <property type="match status" value="1"/>
</dbReference>